<feature type="domain" description="DUF676" evidence="5">
    <location>
        <begin position="11"/>
        <end position="212"/>
    </location>
</feature>
<feature type="region of interest" description="Disordered" evidence="3">
    <location>
        <begin position="360"/>
        <end position="388"/>
    </location>
</feature>
<keyword evidence="6" id="KW-0378">Hydrolase</keyword>
<keyword evidence="2" id="KW-0443">Lipid metabolism</keyword>
<feature type="compositionally biased region" description="Polar residues" evidence="3">
    <location>
        <begin position="363"/>
        <end position="374"/>
    </location>
</feature>
<dbReference type="AlphaFoldDB" id="F0XM47"/>
<dbReference type="InterPro" id="IPR029058">
    <property type="entry name" value="AB_hydrolase_fold"/>
</dbReference>
<gene>
    <name evidence="6" type="ORF">CMQ_6376</name>
</gene>
<proteinExistence type="inferred from homology"/>
<name>F0XM47_GROCL</name>
<dbReference type="OrthoDB" id="273452at2759"/>
<keyword evidence="7" id="KW-1185">Reference proteome</keyword>
<sequence>MADYEYTGGSTEANHLCVLVHGLWGNPGHMASIAEALRAKYPEDQLNLLVAKSNRGTFTYDGIETGGERVCTEIEEVLANVEARGGHITRLSVIGYSLGGLVARYAVGLLHAKGVLDTLECMNFTAFASPFLGARAPRLGVANKVWNTLGARILSMSGRQLFGIDAFRDTGRPLLAVLADPNSIFMAGLARFRRRTLYANIINDRSAVYYTTAIAKTDPYAAVRADGGELDDLSLQFVPGYERVILDRDEPIDWTKHHAMSAQLQLLHRKSKARWLLETVVASPWSKEARAALLDVAPVFALVLLLPIGLTAFLVHSAYETVRSRKRRERHENGLAGIDVVQYRVPLWMKSLQESAEGAYENQGMSAVEQQQHSSEVDHSDPTASKHEQTLALSPDQFAMIDALNALGWRKYPIWIHKMRHSHAAIIRRRPEPMYDEGNIVLKHYLEEEFLI</sequence>
<dbReference type="InParanoid" id="F0XM47"/>
<dbReference type="GO" id="GO:0005811">
    <property type="term" value="C:lipid droplet"/>
    <property type="evidence" value="ECO:0007669"/>
    <property type="project" value="TreeGrafter"/>
</dbReference>
<dbReference type="SUPFAM" id="SSF53474">
    <property type="entry name" value="alpha/beta-Hydrolases"/>
    <property type="match status" value="1"/>
</dbReference>
<evidence type="ECO:0000313" key="7">
    <source>
        <dbReference type="Proteomes" id="UP000007796"/>
    </source>
</evidence>
<dbReference type="EMBL" id="GL629794">
    <property type="protein sequence ID" value="EFX01434.1"/>
    <property type="molecule type" value="Genomic_DNA"/>
</dbReference>
<evidence type="ECO:0000256" key="1">
    <source>
        <dbReference type="ARBA" id="ARBA00007920"/>
    </source>
</evidence>
<dbReference type="FunCoup" id="F0XM47">
    <property type="interactions" value="118"/>
</dbReference>
<dbReference type="PANTHER" id="PTHR12482:SF65">
    <property type="entry name" value="ESTERASE, PUTATIVE (AFU_ORTHOLOGUE AFUA_3G12320)-RELATED"/>
    <property type="match status" value="1"/>
</dbReference>
<dbReference type="InterPro" id="IPR007751">
    <property type="entry name" value="DUF676_lipase-like"/>
</dbReference>
<comment type="similarity">
    <text evidence="1">Belongs to the putative lipase ROG1 family.</text>
</comment>
<evidence type="ECO:0000256" key="4">
    <source>
        <dbReference type="SAM" id="Phobius"/>
    </source>
</evidence>
<keyword evidence="4" id="KW-0472">Membrane</keyword>
<evidence type="ECO:0000256" key="3">
    <source>
        <dbReference type="SAM" id="MobiDB-lite"/>
    </source>
</evidence>
<keyword evidence="2" id="KW-0442">Lipid degradation</keyword>
<dbReference type="eggNOG" id="KOG4372">
    <property type="taxonomic scope" value="Eukaryota"/>
</dbReference>
<keyword evidence="4" id="KW-1133">Transmembrane helix</keyword>
<dbReference type="HOGENOM" id="CLU_027968_1_1_1"/>
<dbReference type="Proteomes" id="UP000007796">
    <property type="component" value="Unassembled WGS sequence"/>
</dbReference>
<evidence type="ECO:0000313" key="6">
    <source>
        <dbReference type="EMBL" id="EFX01434.1"/>
    </source>
</evidence>
<dbReference type="GeneID" id="25979802"/>
<feature type="compositionally biased region" description="Basic and acidic residues" evidence="3">
    <location>
        <begin position="375"/>
        <end position="388"/>
    </location>
</feature>
<keyword evidence="4" id="KW-0812">Transmembrane</keyword>
<dbReference type="Gene3D" id="3.40.50.1820">
    <property type="entry name" value="alpha/beta hydrolase"/>
    <property type="match status" value="1"/>
</dbReference>
<dbReference type="GO" id="GO:0016042">
    <property type="term" value="P:lipid catabolic process"/>
    <property type="evidence" value="ECO:0007669"/>
    <property type="project" value="UniProtKB-KW"/>
</dbReference>
<dbReference type="GO" id="GO:0004622">
    <property type="term" value="F:phosphatidylcholine lysophospholipase activity"/>
    <property type="evidence" value="ECO:0007669"/>
    <property type="project" value="TreeGrafter"/>
</dbReference>
<accession>F0XM47</accession>
<feature type="transmembrane region" description="Helical" evidence="4">
    <location>
        <begin position="296"/>
        <end position="319"/>
    </location>
</feature>
<organism evidence="7">
    <name type="scientific">Grosmannia clavigera (strain kw1407 / UAMH 11150)</name>
    <name type="common">Blue stain fungus</name>
    <name type="synonym">Graphiocladiella clavigera</name>
    <dbReference type="NCBI Taxonomy" id="655863"/>
    <lineage>
        <taxon>Eukaryota</taxon>
        <taxon>Fungi</taxon>
        <taxon>Dikarya</taxon>
        <taxon>Ascomycota</taxon>
        <taxon>Pezizomycotina</taxon>
        <taxon>Sordariomycetes</taxon>
        <taxon>Sordariomycetidae</taxon>
        <taxon>Ophiostomatales</taxon>
        <taxon>Ophiostomataceae</taxon>
        <taxon>Leptographium</taxon>
    </lineage>
</organism>
<dbReference type="InterPro" id="IPR044294">
    <property type="entry name" value="Lipase-like"/>
</dbReference>
<evidence type="ECO:0000259" key="5">
    <source>
        <dbReference type="Pfam" id="PF05057"/>
    </source>
</evidence>
<evidence type="ECO:0000256" key="2">
    <source>
        <dbReference type="ARBA" id="ARBA00022963"/>
    </source>
</evidence>
<protein>
    <submittedName>
        <fullName evidence="6">Duf676 domain containing protein, hydrolase-like protein</fullName>
    </submittedName>
</protein>
<reference evidence="6 7" key="1">
    <citation type="journal article" date="2011" name="Proc. Natl. Acad. Sci. U.S.A.">
        <title>Genome and transcriptome analyses of the mountain pine beetle-fungal symbiont Grosmannia clavigera, a lodgepole pine pathogen.</title>
        <authorList>
            <person name="DiGuistini S."/>
            <person name="Wang Y."/>
            <person name="Liao N.Y."/>
            <person name="Taylor G."/>
            <person name="Tanguay P."/>
            <person name="Feau N."/>
            <person name="Henrissat B."/>
            <person name="Chan S.K."/>
            <person name="Hesse-Orce U."/>
            <person name="Alamouti S.M."/>
            <person name="Tsui C.K.M."/>
            <person name="Docking R.T."/>
            <person name="Levasseur A."/>
            <person name="Haridas S."/>
            <person name="Robertson G."/>
            <person name="Birol I."/>
            <person name="Holt R.A."/>
            <person name="Marra M.A."/>
            <person name="Hamelin R.C."/>
            <person name="Hirst M."/>
            <person name="Jones S.J.M."/>
            <person name="Bohlmann J."/>
            <person name="Breuil C."/>
        </authorList>
    </citation>
    <scope>NUCLEOTIDE SEQUENCE [LARGE SCALE GENOMIC DNA]</scope>
    <source>
        <strain evidence="7">kw1407 / UAMH 11150</strain>
    </source>
</reference>
<dbReference type="Pfam" id="PF05057">
    <property type="entry name" value="DUF676"/>
    <property type="match status" value="1"/>
</dbReference>
<dbReference type="RefSeq" id="XP_014170916.1">
    <property type="nucleotide sequence ID" value="XM_014315441.1"/>
</dbReference>
<dbReference type="PANTHER" id="PTHR12482">
    <property type="entry name" value="LIPASE ROG1-RELATED-RELATED"/>
    <property type="match status" value="1"/>
</dbReference>
<dbReference type="GO" id="GO:0047372">
    <property type="term" value="F:monoacylglycerol lipase activity"/>
    <property type="evidence" value="ECO:0007669"/>
    <property type="project" value="TreeGrafter"/>
</dbReference>